<feature type="region of interest" description="Disordered" evidence="1">
    <location>
        <begin position="344"/>
        <end position="368"/>
    </location>
</feature>
<reference evidence="5" key="1">
    <citation type="submission" date="2014-09" db="EMBL/GenBank/DDBJ databases">
        <authorList>
            <person name="Gomez-Valero L."/>
        </authorList>
    </citation>
    <scope>NUCLEOTIDE SEQUENCE [LARGE SCALE GENOMIC DNA]</scope>
    <source>
        <strain evidence="5">ATCC700992</strain>
    </source>
</reference>
<dbReference type="InterPro" id="IPR027628">
    <property type="entry name" value="DotA_TraY"/>
</dbReference>
<feature type="transmembrane region" description="Helical" evidence="2">
    <location>
        <begin position="720"/>
        <end position="743"/>
    </location>
</feature>
<evidence type="ECO:0000313" key="4">
    <source>
        <dbReference type="EMBL" id="CEG55847.1"/>
    </source>
</evidence>
<evidence type="ECO:0000256" key="1">
    <source>
        <dbReference type="SAM" id="MobiDB-lite"/>
    </source>
</evidence>
<feature type="transmembrane region" description="Helical" evidence="2">
    <location>
        <begin position="61"/>
        <end position="81"/>
    </location>
</feature>
<keyword evidence="3" id="KW-0732">Signal</keyword>
<dbReference type="KEGG" id="lfa:LFA_0377"/>
<keyword evidence="2" id="KW-0472">Membrane</keyword>
<dbReference type="Pfam" id="PF11388">
    <property type="entry name" value="DotA"/>
    <property type="match status" value="1"/>
</dbReference>
<keyword evidence="2" id="KW-1133">Transmembrane helix</keyword>
<protein>
    <submittedName>
        <fullName evidence="4">Defect in organelle trafficking protein DotA</fullName>
    </submittedName>
</protein>
<feature type="transmembrane region" description="Helical" evidence="2">
    <location>
        <begin position="654"/>
        <end position="677"/>
    </location>
</feature>
<dbReference type="NCBIfam" id="NF033886">
    <property type="entry name" value="T4SS_DotA"/>
    <property type="match status" value="1"/>
</dbReference>
<feature type="transmembrane region" description="Helical" evidence="2">
    <location>
        <begin position="750"/>
        <end position="768"/>
    </location>
</feature>
<feature type="region of interest" description="Disordered" evidence="1">
    <location>
        <begin position="972"/>
        <end position="1037"/>
    </location>
</feature>
<evidence type="ECO:0000256" key="3">
    <source>
        <dbReference type="SAM" id="SignalP"/>
    </source>
</evidence>
<feature type="transmembrane region" description="Helical" evidence="2">
    <location>
        <begin position="628"/>
        <end position="648"/>
    </location>
</feature>
<dbReference type="NCBIfam" id="TIGR04346">
    <property type="entry name" value="DotA_TraY"/>
    <property type="match status" value="2"/>
</dbReference>
<dbReference type="EMBL" id="LN614827">
    <property type="protein sequence ID" value="CEG55847.1"/>
    <property type="molecule type" value="Genomic_DNA"/>
</dbReference>
<evidence type="ECO:0000256" key="2">
    <source>
        <dbReference type="SAM" id="Phobius"/>
    </source>
</evidence>
<dbReference type="STRING" id="1212491.LFA_0377"/>
<organism evidence="4 5">
    <name type="scientific">Legionella fallonii LLAP-10</name>
    <dbReference type="NCBI Taxonomy" id="1212491"/>
    <lineage>
        <taxon>Bacteria</taxon>
        <taxon>Pseudomonadati</taxon>
        <taxon>Pseudomonadota</taxon>
        <taxon>Gammaproteobacteria</taxon>
        <taxon>Legionellales</taxon>
        <taxon>Legionellaceae</taxon>
        <taxon>Legionella</taxon>
    </lineage>
</organism>
<gene>
    <name evidence="4" type="primary">dotA</name>
    <name evidence="4" type="ORF">LFA_0377</name>
</gene>
<feature type="transmembrane region" description="Helical" evidence="2">
    <location>
        <begin position="774"/>
        <end position="802"/>
    </location>
</feature>
<proteinExistence type="predicted"/>
<feature type="compositionally biased region" description="Low complexity" evidence="1">
    <location>
        <begin position="1012"/>
        <end position="1025"/>
    </location>
</feature>
<accession>A0A098G030</accession>
<feature type="chain" id="PRO_5001942016" evidence="3">
    <location>
        <begin position="20"/>
        <end position="1037"/>
    </location>
</feature>
<dbReference type="OrthoDB" id="7010241at2"/>
<name>A0A098G030_9GAMM</name>
<dbReference type="Proteomes" id="UP000032430">
    <property type="component" value="Chromosome I"/>
</dbReference>
<feature type="transmembrane region" description="Helical" evidence="2">
    <location>
        <begin position="914"/>
        <end position="932"/>
    </location>
</feature>
<dbReference type="HOGENOM" id="CLU_011965_0_0_6"/>
<dbReference type="InterPro" id="IPR021528">
    <property type="entry name" value="DotA"/>
</dbReference>
<evidence type="ECO:0000313" key="5">
    <source>
        <dbReference type="Proteomes" id="UP000032430"/>
    </source>
</evidence>
<feature type="transmembrane region" description="Helical" evidence="2">
    <location>
        <begin position="823"/>
        <end position="848"/>
    </location>
</feature>
<feature type="transmembrane region" description="Helical" evidence="2">
    <location>
        <begin position="101"/>
        <end position="124"/>
    </location>
</feature>
<keyword evidence="5" id="KW-1185">Reference proteome</keyword>
<dbReference type="AlphaFoldDB" id="A0A098G030"/>
<sequence>MNKLVVTVLLSLFPTLVLAADGSLSFAPPASDLSVVFLGNLFGVVDGVLHGTGSQIMGTMFAVFNSAVLALGGMVIMYTLLVSTMNTAHEGQMLGQKWSSIWIPVRSTLGLALLIPKASGYCLMQIFVMWIVVQGIGAADKVWEAALGYLNRGGVIIQAQTNPTIALTSGLNAQDGVSSGAYTILVGEVCMLGLQKQLENQRQININMKNGPCNTQPISDAARKVCNSAVPDFISTVNAVAAQNQTINDNKGVIKDSDSFSVDMPNFKDGSPFYFLNGVCGTIKWNAISGLPTTTPGTGQNGSVGKVNNISSSQIKMAQMSRAIGIQQMYSDFTAVAQVMVNNNPVLNPDKNKNNNNNNNNTSGSSSTNKNYSLIAKEQFGVPYTANGTTCNSYQDTCVIWGAASTSSTNTNSGVLFNGTEFQGAMNDYNGIMGPTLNLIKLNADAANANSARAFIAQATTQGWMMAGAYFFDLVKLNGNAVKNADQVDSTVSFNGSKTGMQGGGPQNICKDPKYGPVCAWFGSNATAMLNQVQALIDGTFSTEDPKNPGVAQQGDATPAPKFGKTDIQGSSAVTSVGSASVNGFVTNSLMIQLPGQPGIAPLQFANMIHFSIDPQTYYLKEQNFDCGAVKIVFFSFCLGRMMGNLFYNAIFRYIYNVFLMLFSQIINQVIMAFLMIPLQGMAEIFRDGLKIINEPGVNPIVALANMGVMYINFSSNLWMMLLNLAITSAIIPLFGLFIFALIALALPLLLAWIGVMVTVGFTTAYYIPILPYMIFTFGTLAWIMAVIEAMVAAPVVALGVTHPEGHDAFGKGEAAIMILMNIFLRPALMIIGYISGIALSYVGVWILNAGFDHAIGFIQSSPSQDPKACQTSTWGMCSSTWTGSYGQLQDANLNNSMPTNGSGSGGYSDWAGIYAYFFSILIYTSMYLVVVQKAFTLISLLPDKVLRWIGGTPESIGQETAQWGEEVKSKVGEGSKATQDAQGQIGAKLGAHGQKALSAISKPGGGGKVQSTGSNTPPKTSSSSGGKGVGGGGAPE</sequence>
<dbReference type="RefSeq" id="WP_045094651.1">
    <property type="nucleotide sequence ID" value="NZ_LN614827.1"/>
</dbReference>
<keyword evidence="2" id="KW-0812">Transmembrane</keyword>
<feature type="signal peptide" evidence="3">
    <location>
        <begin position="1"/>
        <end position="19"/>
    </location>
</feature>
<feature type="compositionally biased region" description="Gly residues" evidence="1">
    <location>
        <begin position="1026"/>
        <end position="1037"/>
    </location>
</feature>